<keyword evidence="3" id="KW-0547">Nucleotide-binding</keyword>
<name>A0ABY7HH10_9BACT</name>
<keyword evidence="3" id="KW-0347">Helicase</keyword>
<feature type="domain" description="Helicase ATP-binding" evidence="1">
    <location>
        <begin position="295"/>
        <end position="445"/>
    </location>
</feature>
<dbReference type="Gene3D" id="3.30.870.10">
    <property type="entry name" value="Endonuclease Chain A"/>
    <property type="match status" value="1"/>
</dbReference>
<dbReference type="InterPro" id="IPR039418">
    <property type="entry name" value="LexA-like"/>
</dbReference>
<dbReference type="InterPro" id="IPR006935">
    <property type="entry name" value="Helicase/UvrB_N"/>
</dbReference>
<dbReference type="Proteomes" id="UP001164459">
    <property type="component" value="Chromosome"/>
</dbReference>
<dbReference type="SUPFAM" id="SSF56024">
    <property type="entry name" value="Phospholipase D/nuclease"/>
    <property type="match status" value="1"/>
</dbReference>
<dbReference type="Pfam" id="PF04851">
    <property type="entry name" value="ResIII"/>
    <property type="match status" value="1"/>
</dbReference>
<dbReference type="InterPro" id="IPR027417">
    <property type="entry name" value="P-loop_NTPase"/>
</dbReference>
<evidence type="ECO:0000259" key="1">
    <source>
        <dbReference type="PROSITE" id="PS51192"/>
    </source>
</evidence>
<proteinExistence type="predicted"/>
<dbReference type="Pfam" id="PF00717">
    <property type="entry name" value="Peptidase_S24"/>
    <property type="match status" value="1"/>
</dbReference>
<dbReference type="InterPro" id="IPR015927">
    <property type="entry name" value="Peptidase_S24_S26A/B/C"/>
</dbReference>
<keyword evidence="4" id="KW-1185">Reference proteome</keyword>
<dbReference type="PROSITE" id="PS51194">
    <property type="entry name" value="HELICASE_CTER"/>
    <property type="match status" value="1"/>
</dbReference>
<dbReference type="RefSeq" id="WP_269040954.1">
    <property type="nucleotide sequence ID" value="NZ_CP114040.1"/>
</dbReference>
<dbReference type="Pfam" id="PF00271">
    <property type="entry name" value="Helicase_C"/>
    <property type="match status" value="1"/>
</dbReference>
<sequence>MTAGTGAIELAANASASAWRCGPGIQVRPRRSLRAIEEATQAELWDIFALVAAVQREHLPDGGRVEFVSGAGEALVVELRPIARTPGLPALPGFVPGQEEHLVDVLRAGLQLAARIDIVVAFVMLSGLREIEEDLARALDRGARVRLLTGDTLSITEPEALAALLALASGREGLEVRMFCCPRGQTFHAKAYVFVAHDDGGVAYVGSSNLSRSALREGVEWNLRAVAEQAEFAAIRERFAALWGDPRSRLLTPRLLAEYRARRPAEPPVIEAFDAPPPPPTPHALQREALVRLDMSRRSGDARGLVVLATGLGKTLLSAFDFAATGWPRALFVAHREEILQQAMSAWGRVLPDRALGRWFGGERDDGAEVVFASIQALTRADALADVPADRFEYVVIDEFHHAAAPTYQQLLQQLRPKYLLGLTATPERGDGAELLALCHGNLVFRAGLSVGLEAGLLTPFHYHAIRDDVDYEQIPWRSGRFDEAALTRAVATREHAGAALRALDDHAPRADRRALVFCCSVAHADFMAEFLRGEGIPAEAVHSGPTSAPRRESLRRFAAGELAALTAVDLFNEGLDVPEIDAVLMLRPTESPVVFLQQIGRGLRLGRERPKPHLTVVDVVGNHRTFLHKLDALRALLDAGAGRVEVLRGLRSGALALPAGCVLELPTVVIDLLEQLCAREREADSRGAVLAVVPPLRLKVNHNKTDPILMLDRQRRPDTPEGEVEVEVDGEPYLLRFVKVAVNVATRPGAKDNVLPDILRGWFGPHAGWGRDFVVLARRKGRWRLEPARDAAAPIRRGVPFYRDLALAAGVGPWTHGEPRAEVAAIRATDAVDPRRHFVASVEGDSMDGGDAPIRDGDLVLCEWARDLSLAEVAGHSCVLVLVEGPELSEVVLKIPVQAGGAWVLRSRNPAFPDRRIGAGEVWVVARVLGPVVLA</sequence>
<dbReference type="SMART" id="SM00487">
    <property type="entry name" value="DEXDc"/>
    <property type="match status" value="1"/>
</dbReference>
<dbReference type="CDD" id="cd18799">
    <property type="entry name" value="SF2_C_EcoAI-like"/>
    <property type="match status" value="1"/>
</dbReference>
<dbReference type="InterPro" id="IPR014001">
    <property type="entry name" value="Helicase_ATP-bd"/>
</dbReference>
<dbReference type="Pfam" id="PF13091">
    <property type="entry name" value="PLDc_2"/>
    <property type="match status" value="1"/>
</dbReference>
<dbReference type="InterPro" id="IPR036286">
    <property type="entry name" value="LexA/Signal_pep-like_sf"/>
</dbReference>
<keyword evidence="3" id="KW-0378">Hydrolase</keyword>
<dbReference type="Gene3D" id="3.40.50.300">
    <property type="entry name" value="P-loop containing nucleotide triphosphate hydrolases"/>
    <property type="match status" value="2"/>
</dbReference>
<evidence type="ECO:0000313" key="4">
    <source>
        <dbReference type="Proteomes" id="UP001164459"/>
    </source>
</evidence>
<dbReference type="Gene3D" id="2.10.109.10">
    <property type="entry name" value="Umud Fragment, subunit A"/>
    <property type="match status" value="1"/>
</dbReference>
<evidence type="ECO:0000259" key="2">
    <source>
        <dbReference type="PROSITE" id="PS51194"/>
    </source>
</evidence>
<dbReference type="CDD" id="cd18032">
    <property type="entry name" value="DEXHc_RE_I_III_res"/>
    <property type="match status" value="1"/>
</dbReference>
<dbReference type="SUPFAM" id="SSF52540">
    <property type="entry name" value="P-loop containing nucleoside triphosphate hydrolases"/>
    <property type="match status" value="1"/>
</dbReference>
<dbReference type="SMART" id="SM00490">
    <property type="entry name" value="HELICc"/>
    <property type="match status" value="1"/>
</dbReference>
<organism evidence="3 4">
    <name type="scientific">Nannocystis punicea</name>
    <dbReference type="NCBI Taxonomy" id="2995304"/>
    <lineage>
        <taxon>Bacteria</taxon>
        <taxon>Pseudomonadati</taxon>
        <taxon>Myxococcota</taxon>
        <taxon>Polyangia</taxon>
        <taxon>Nannocystales</taxon>
        <taxon>Nannocystaceae</taxon>
        <taxon>Nannocystis</taxon>
    </lineage>
</organism>
<dbReference type="InterPro" id="IPR001650">
    <property type="entry name" value="Helicase_C-like"/>
</dbReference>
<dbReference type="SUPFAM" id="SSF51306">
    <property type="entry name" value="LexA/Signal peptidase"/>
    <property type="match status" value="1"/>
</dbReference>
<protein>
    <submittedName>
        <fullName evidence="3">DEAD/DEAH box helicase family protein</fullName>
    </submittedName>
</protein>
<gene>
    <name evidence="3" type="ORF">O0S08_20850</name>
</gene>
<dbReference type="PANTHER" id="PTHR47962">
    <property type="entry name" value="ATP-DEPENDENT HELICASE LHR-RELATED-RELATED"/>
    <property type="match status" value="1"/>
</dbReference>
<dbReference type="CDD" id="cd06529">
    <property type="entry name" value="S24_LexA-like"/>
    <property type="match status" value="1"/>
</dbReference>
<keyword evidence="3" id="KW-0067">ATP-binding</keyword>
<evidence type="ECO:0000313" key="3">
    <source>
        <dbReference type="EMBL" id="WAS98594.1"/>
    </source>
</evidence>
<dbReference type="PANTHER" id="PTHR47962:SF4">
    <property type="entry name" value="HELICASE"/>
    <property type="match status" value="1"/>
</dbReference>
<dbReference type="PROSITE" id="PS51192">
    <property type="entry name" value="HELICASE_ATP_BIND_1"/>
    <property type="match status" value="1"/>
</dbReference>
<dbReference type="InterPro" id="IPR025202">
    <property type="entry name" value="PLD-like_dom"/>
</dbReference>
<dbReference type="EMBL" id="CP114040">
    <property type="protein sequence ID" value="WAS98594.1"/>
    <property type="molecule type" value="Genomic_DNA"/>
</dbReference>
<dbReference type="GO" id="GO:0004386">
    <property type="term" value="F:helicase activity"/>
    <property type="evidence" value="ECO:0007669"/>
    <property type="project" value="UniProtKB-KW"/>
</dbReference>
<reference evidence="3" key="1">
    <citation type="submission" date="2022-11" db="EMBL/GenBank/DDBJ databases">
        <title>Minimal conservation of predation-associated metabolite biosynthetic gene clusters underscores biosynthetic potential of Myxococcota including descriptions for ten novel species: Archangium lansinium sp. nov., Myxococcus landrumus sp. nov., Nannocystis bai.</title>
        <authorList>
            <person name="Ahearne A."/>
            <person name="Stevens C."/>
            <person name="Dowd S."/>
        </authorList>
    </citation>
    <scope>NUCLEOTIDE SEQUENCE</scope>
    <source>
        <strain evidence="3">Fl3</strain>
    </source>
</reference>
<dbReference type="InterPro" id="IPR052511">
    <property type="entry name" value="ATP-dep_Helicase"/>
</dbReference>
<feature type="domain" description="Helicase C-terminal" evidence="2">
    <location>
        <begin position="503"/>
        <end position="652"/>
    </location>
</feature>
<accession>A0ABY7HH10</accession>